<protein>
    <submittedName>
        <fullName evidence="2">Uncharacterized protein</fullName>
    </submittedName>
</protein>
<name>A0A8S0RTI3_OLEEU</name>
<organism evidence="2 3">
    <name type="scientific">Olea europaea subsp. europaea</name>
    <dbReference type="NCBI Taxonomy" id="158383"/>
    <lineage>
        <taxon>Eukaryota</taxon>
        <taxon>Viridiplantae</taxon>
        <taxon>Streptophyta</taxon>
        <taxon>Embryophyta</taxon>
        <taxon>Tracheophyta</taxon>
        <taxon>Spermatophyta</taxon>
        <taxon>Magnoliopsida</taxon>
        <taxon>eudicotyledons</taxon>
        <taxon>Gunneridae</taxon>
        <taxon>Pentapetalae</taxon>
        <taxon>asterids</taxon>
        <taxon>lamiids</taxon>
        <taxon>Lamiales</taxon>
        <taxon>Oleaceae</taxon>
        <taxon>Oleeae</taxon>
        <taxon>Olea</taxon>
    </lineage>
</organism>
<dbReference type="Gramene" id="OE9A001333T1">
    <property type="protein sequence ID" value="OE9A001333C1"/>
    <property type="gene ID" value="OE9A001333"/>
</dbReference>
<dbReference type="AlphaFoldDB" id="A0A8S0RTI3"/>
<evidence type="ECO:0000313" key="3">
    <source>
        <dbReference type="Proteomes" id="UP000594638"/>
    </source>
</evidence>
<comment type="caution">
    <text evidence="2">The sequence shown here is derived from an EMBL/GenBank/DDBJ whole genome shotgun (WGS) entry which is preliminary data.</text>
</comment>
<evidence type="ECO:0000313" key="2">
    <source>
        <dbReference type="EMBL" id="CAA2983404.1"/>
    </source>
</evidence>
<dbReference type="Proteomes" id="UP000594638">
    <property type="component" value="Unassembled WGS sequence"/>
</dbReference>
<accession>A0A8S0RTI3</accession>
<feature type="region of interest" description="Disordered" evidence="1">
    <location>
        <begin position="50"/>
        <end position="91"/>
    </location>
</feature>
<reference evidence="2 3" key="1">
    <citation type="submission" date="2019-12" db="EMBL/GenBank/DDBJ databases">
        <authorList>
            <person name="Alioto T."/>
            <person name="Alioto T."/>
            <person name="Gomez Garrido J."/>
        </authorList>
    </citation>
    <scope>NUCLEOTIDE SEQUENCE [LARGE SCALE GENOMIC DNA]</scope>
</reference>
<dbReference type="OrthoDB" id="751338at2759"/>
<dbReference type="EMBL" id="CACTIH010003729">
    <property type="protein sequence ID" value="CAA2983404.1"/>
    <property type="molecule type" value="Genomic_DNA"/>
</dbReference>
<keyword evidence="3" id="KW-1185">Reference proteome</keyword>
<gene>
    <name evidence="2" type="ORF">OLEA9_A001333</name>
</gene>
<proteinExistence type="predicted"/>
<evidence type="ECO:0000256" key="1">
    <source>
        <dbReference type="SAM" id="MobiDB-lite"/>
    </source>
</evidence>
<sequence>MDSMKKMSFDSNWHWTNERHTDFLNSMEASFVRTMFEGQISRLDRYIPDTSESTQDLGKERRRRYSTSELNRRKKDKRTRLLSSQSDISSQDQVSRYFWSVWLNLKINNSFFRQSRT</sequence>